<sequence>MFYTDSDQADDIPQRNLTQAREAGMVEDEGWRVRADGSTFWANVTITAIRTDGELQGYAKVTRDMTDRRERERQLRHERNVVEQLLETSPVGIAVVNPDGSTNRANERMAQLLEISAEDASAYTAGQRAMFDADGAFLPVEERPAFRVFETGEPLYDQEILLDPDGQRRWLSVNATPITGEEGDPEQVVVTATEITELKTVAERRKRELEGREKELATVRLATNLLETSEQPTEELLQDFVAKLPQSFRYPDRTAARVSVGEHEAATGSYEPSERSITATTTTANGTRVTIDVVLTERQPETDTEPFLEDEQQLIETLATLVAFHFERQEYIDELQAETRRLEQFAYAASHDLQEPLRMISSYLQLIERRYGNDLDADGREFLSFAVDGAERMRSMIEGLLEYSRVETQGAPLEPVDLDSVIEDVLRDLEVRIIETNAEITTASLPTVEGDASQLRQLFQNLLENALEYSEGVPRVHISTERRGSKWVVSVCDDGIGIEPEETDRIFEVFQRLHSREDYDGTGIGLALCQRIVERHGGEIWVDSESGSGSTFSVTLPAVSEADD</sequence>
<evidence type="ECO:0000256" key="1">
    <source>
        <dbReference type="ARBA" id="ARBA00000085"/>
    </source>
</evidence>
<dbReference type="Pfam" id="PF00512">
    <property type="entry name" value="HisKA"/>
    <property type="match status" value="1"/>
</dbReference>
<dbReference type="Pfam" id="PF02518">
    <property type="entry name" value="HATPase_c"/>
    <property type="match status" value="1"/>
</dbReference>
<protein>
    <recommendedName>
        <fullName evidence="2">histidine kinase</fullName>
        <ecNumber evidence="2">2.7.13.3</ecNumber>
    </recommendedName>
</protein>
<keyword evidence="5" id="KW-0418">Kinase</keyword>
<dbReference type="NCBIfam" id="TIGR00229">
    <property type="entry name" value="sensory_box"/>
    <property type="match status" value="2"/>
</dbReference>
<dbReference type="SMART" id="SM00387">
    <property type="entry name" value="HATPase_c"/>
    <property type="match status" value="1"/>
</dbReference>
<dbReference type="PRINTS" id="PR00344">
    <property type="entry name" value="BCTRLSENSOR"/>
</dbReference>
<dbReference type="Proteomes" id="UP000185936">
    <property type="component" value="Unassembled WGS sequence"/>
</dbReference>
<dbReference type="CDD" id="cd00130">
    <property type="entry name" value="PAS"/>
    <property type="match status" value="1"/>
</dbReference>
<dbReference type="CDD" id="cd00082">
    <property type="entry name" value="HisKA"/>
    <property type="match status" value="1"/>
</dbReference>
<evidence type="ECO:0000256" key="2">
    <source>
        <dbReference type="ARBA" id="ARBA00012438"/>
    </source>
</evidence>
<dbReference type="InterPro" id="IPR052162">
    <property type="entry name" value="Sensor_kinase/Photoreceptor"/>
</dbReference>
<proteinExistence type="predicted"/>
<dbReference type="PROSITE" id="PS50113">
    <property type="entry name" value="PAC"/>
    <property type="match status" value="2"/>
</dbReference>
<dbReference type="Pfam" id="PF13426">
    <property type="entry name" value="PAS_9"/>
    <property type="match status" value="1"/>
</dbReference>
<name>A0A1N7CQP7_9EURY</name>
<dbReference type="SUPFAM" id="SSF55874">
    <property type="entry name" value="ATPase domain of HSP90 chaperone/DNA topoisomerase II/histidine kinase"/>
    <property type="match status" value="1"/>
</dbReference>
<accession>A0A1N7CQP7</accession>
<keyword evidence="9" id="KW-1185">Reference proteome</keyword>
<evidence type="ECO:0000313" key="9">
    <source>
        <dbReference type="Proteomes" id="UP000185936"/>
    </source>
</evidence>
<dbReference type="InterPro" id="IPR035965">
    <property type="entry name" value="PAS-like_dom_sf"/>
</dbReference>
<gene>
    <name evidence="8" type="ORF">SAMN05421752_101519</name>
</gene>
<dbReference type="InterPro" id="IPR004358">
    <property type="entry name" value="Sig_transdc_His_kin-like_C"/>
</dbReference>
<evidence type="ECO:0000256" key="3">
    <source>
        <dbReference type="ARBA" id="ARBA00022553"/>
    </source>
</evidence>
<dbReference type="EMBL" id="FTNR01000001">
    <property type="protein sequence ID" value="SIR65923.1"/>
    <property type="molecule type" value="Genomic_DNA"/>
</dbReference>
<feature type="domain" description="PAC" evidence="7">
    <location>
        <begin position="26"/>
        <end position="77"/>
    </location>
</feature>
<feature type="domain" description="PAC" evidence="7">
    <location>
        <begin position="154"/>
        <end position="207"/>
    </location>
</feature>
<dbReference type="InterPro" id="IPR003594">
    <property type="entry name" value="HATPase_dom"/>
</dbReference>
<dbReference type="InterPro" id="IPR001610">
    <property type="entry name" value="PAC"/>
</dbReference>
<dbReference type="SMART" id="SM00086">
    <property type="entry name" value="PAC"/>
    <property type="match status" value="2"/>
</dbReference>
<dbReference type="InterPro" id="IPR036097">
    <property type="entry name" value="HisK_dim/P_sf"/>
</dbReference>
<dbReference type="SUPFAM" id="SSF47384">
    <property type="entry name" value="Homodimeric domain of signal transducing histidine kinase"/>
    <property type="match status" value="1"/>
</dbReference>
<reference evidence="9" key="1">
    <citation type="submission" date="2017-01" db="EMBL/GenBank/DDBJ databases">
        <authorList>
            <person name="Varghese N."/>
            <person name="Submissions S."/>
        </authorList>
    </citation>
    <scope>NUCLEOTIDE SEQUENCE [LARGE SCALE GENOMIC DNA]</scope>
    <source>
        <strain evidence="9">type strain: HArc-</strain>
    </source>
</reference>
<dbReference type="Pfam" id="PF08448">
    <property type="entry name" value="PAS_4"/>
    <property type="match status" value="1"/>
</dbReference>
<dbReference type="InterPro" id="IPR013656">
    <property type="entry name" value="PAS_4"/>
</dbReference>
<evidence type="ECO:0000259" key="7">
    <source>
        <dbReference type="PROSITE" id="PS50113"/>
    </source>
</evidence>
<keyword evidence="3" id="KW-0597">Phosphoprotein</keyword>
<dbReference type="Gene3D" id="1.10.287.130">
    <property type="match status" value="1"/>
</dbReference>
<evidence type="ECO:0000256" key="4">
    <source>
        <dbReference type="ARBA" id="ARBA00022679"/>
    </source>
</evidence>
<dbReference type="InterPro" id="IPR005467">
    <property type="entry name" value="His_kinase_dom"/>
</dbReference>
<comment type="catalytic activity">
    <reaction evidence="1">
        <text>ATP + protein L-histidine = ADP + protein N-phospho-L-histidine.</text>
        <dbReference type="EC" id="2.7.13.3"/>
    </reaction>
</comment>
<dbReference type="Gene3D" id="3.30.450.20">
    <property type="entry name" value="PAS domain"/>
    <property type="match status" value="2"/>
</dbReference>
<evidence type="ECO:0000259" key="6">
    <source>
        <dbReference type="PROSITE" id="PS50109"/>
    </source>
</evidence>
<dbReference type="STRING" id="308853.SAMN05421752_101519"/>
<organism evidence="8 9">
    <name type="scientific">Natronorubrum thiooxidans</name>
    <dbReference type="NCBI Taxonomy" id="308853"/>
    <lineage>
        <taxon>Archaea</taxon>
        <taxon>Methanobacteriati</taxon>
        <taxon>Methanobacteriota</taxon>
        <taxon>Stenosarchaea group</taxon>
        <taxon>Halobacteria</taxon>
        <taxon>Halobacteriales</taxon>
        <taxon>Natrialbaceae</taxon>
        <taxon>Natronorubrum</taxon>
    </lineage>
</organism>
<dbReference type="SUPFAM" id="SSF55785">
    <property type="entry name" value="PYP-like sensor domain (PAS domain)"/>
    <property type="match status" value="2"/>
</dbReference>
<dbReference type="InterPro" id="IPR000014">
    <property type="entry name" value="PAS"/>
</dbReference>
<dbReference type="Gene3D" id="3.30.565.10">
    <property type="entry name" value="Histidine kinase-like ATPase, C-terminal domain"/>
    <property type="match status" value="1"/>
</dbReference>
<dbReference type="InterPro" id="IPR000700">
    <property type="entry name" value="PAS-assoc_C"/>
</dbReference>
<dbReference type="SMART" id="SM00388">
    <property type="entry name" value="HisKA"/>
    <property type="match status" value="1"/>
</dbReference>
<keyword evidence="4" id="KW-0808">Transferase</keyword>
<evidence type="ECO:0000256" key="5">
    <source>
        <dbReference type="ARBA" id="ARBA00022777"/>
    </source>
</evidence>
<dbReference type="PANTHER" id="PTHR43304:SF1">
    <property type="entry name" value="PAC DOMAIN-CONTAINING PROTEIN"/>
    <property type="match status" value="1"/>
</dbReference>
<dbReference type="GO" id="GO:0000155">
    <property type="term" value="F:phosphorelay sensor kinase activity"/>
    <property type="evidence" value="ECO:0007669"/>
    <property type="project" value="InterPro"/>
</dbReference>
<dbReference type="InterPro" id="IPR003661">
    <property type="entry name" value="HisK_dim/P_dom"/>
</dbReference>
<dbReference type="EC" id="2.7.13.3" evidence="2"/>
<dbReference type="PANTHER" id="PTHR43304">
    <property type="entry name" value="PHYTOCHROME-LIKE PROTEIN CPH1"/>
    <property type="match status" value="1"/>
</dbReference>
<feature type="domain" description="Histidine kinase" evidence="6">
    <location>
        <begin position="348"/>
        <end position="560"/>
    </location>
</feature>
<dbReference type="FunFam" id="3.30.565.10:FF:000006">
    <property type="entry name" value="Sensor histidine kinase WalK"/>
    <property type="match status" value="1"/>
</dbReference>
<dbReference type="AlphaFoldDB" id="A0A1N7CQP7"/>
<evidence type="ECO:0000313" key="8">
    <source>
        <dbReference type="EMBL" id="SIR65923.1"/>
    </source>
</evidence>
<dbReference type="PROSITE" id="PS50109">
    <property type="entry name" value="HIS_KIN"/>
    <property type="match status" value="1"/>
</dbReference>
<dbReference type="InterPro" id="IPR036890">
    <property type="entry name" value="HATPase_C_sf"/>
</dbReference>